<feature type="non-terminal residue" evidence="2">
    <location>
        <position position="144"/>
    </location>
</feature>
<reference evidence="2" key="1">
    <citation type="submission" date="2020-11" db="EMBL/GenBank/DDBJ databases">
        <authorList>
            <consortium name="DOE Joint Genome Institute"/>
            <person name="Ahrendt S."/>
            <person name="Riley R."/>
            <person name="Andreopoulos W."/>
            <person name="LaButti K."/>
            <person name="Pangilinan J."/>
            <person name="Ruiz-duenas F.J."/>
            <person name="Barrasa J.M."/>
            <person name="Sanchez-Garcia M."/>
            <person name="Camarero S."/>
            <person name="Miyauchi S."/>
            <person name="Serrano A."/>
            <person name="Linde D."/>
            <person name="Babiker R."/>
            <person name="Drula E."/>
            <person name="Ayuso-Fernandez I."/>
            <person name="Pacheco R."/>
            <person name="Padilla G."/>
            <person name="Ferreira P."/>
            <person name="Barriuso J."/>
            <person name="Kellner H."/>
            <person name="Castanera R."/>
            <person name="Alfaro M."/>
            <person name="Ramirez L."/>
            <person name="Pisabarro A.G."/>
            <person name="Kuo A."/>
            <person name="Tritt A."/>
            <person name="Lipzen A."/>
            <person name="He G."/>
            <person name="Yan M."/>
            <person name="Ng V."/>
            <person name="Cullen D."/>
            <person name="Martin F."/>
            <person name="Rosso M.-N."/>
            <person name="Henrissat B."/>
            <person name="Hibbett D."/>
            <person name="Martinez A.T."/>
            <person name="Grigoriev I.V."/>
        </authorList>
    </citation>
    <scope>NUCLEOTIDE SEQUENCE</scope>
    <source>
        <strain evidence="2">AH 44721</strain>
    </source>
</reference>
<proteinExistence type="predicted"/>
<evidence type="ECO:0000313" key="2">
    <source>
        <dbReference type="EMBL" id="KAF8883077.1"/>
    </source>
</evidence>
<keyword evidence="1" id="KW-0812">Transmembrane</keyword>
<dbReference type="Proteomes" id="UP000724874">
    <property type="component" value="Unassembled WGS sequence"/>
</dbReference>
<comment type="caution">
    <text evidence="2">The sequence shown here is derived from an EMBL/GenBank/DDBJ whole genome shotgun (WGS) entry which is preliminary data.</text>
</comment>
<feature type="transmembrane region" description="Helical" evidence="1">
    <location>
        <begin position="84"/>
        <end position="103"/>
    </location>
</feature>
<keyword evidence="3" id="KW-1185">Reference proteome</keyword>
<protein>
    <submittedName>
        <fullName evidence="2">Uncharacterized protein</fullName>
    </submittedName>
</protein>
<feature type="transmembrane region" description="Helical" evidence="1">
    <location>
        <begin position="123"/>
        <end position="141"/>
    </location>
</feature>
<keyword evidence="1" id="KW-1133">Transmembrane helix</keyword>
<organism evidence="2 3">
    <name type="scientific">Gymnopilus junonius</name>
    <name type="common">Spectacular rustgill mushroom</name>
    <name type="synonym">Gymnopilus spectabilis subsp. junonius</name>
    <dbReference type="NCBI Taxonomy" id="109634"/>
    <lineage>
        <taxon>Eukaryota</taxon>
        <taxon>Fungi</taxon>
        <taxon>Dikarya</taxon>
        <taxon>Basidiomycota</taxon>
        <taxon>Agaricomycotina</taxon>
        <taxon>Agaricomycetes</taxon>
        <taxon>Agaricomycetidae</taxon>
        <taxon>Agaricales</taxon>
        <taxon>Agaricineae</taxon>
        <taxon>Hymenogastraceae</taxon>
        <taxon>Gymnopilus</taxon>
    </lineage>
</organism>
<keyword evidence="1" id="KW-0472">Membrane</keyword>
<evidence type="ECO:0000256" key="1">
    <source>
        <dbReference type="SAM" id="Phobius"/>
    </source>
</evidence>
<sequence>FGRRVGVVWTGVESSWVALGGVVDRHLTMTCGSSLVGLLVTRYCRVDIGVTVEGGPFFPTSSSLLFSSFLSSTSALCPWRSLRCVVQCCVTLLRLLLIYPSFLPSLPSFFPSFLSSPRVFFRLHNSTLYLPLFFTLLCLITRCA</sequence>
<gene>
    <name evidence="2" type="ORF">CPB84DRAFT_1790367</name>
</gene>
<evidence type="ECO:0000313" key="3">
    <source>
        <dbReference type="Proteomes" id="UP000724874"/>
    </source>
</evidence>
<dbReference type="EMBL" id="JADNYJ010000118">
    <property type="protein sequence ID" value="KAF8883077.1"/>
    <property type="molecule type" value="Genomic_DNA"/>
</dbReference>
<dbReference type="AlphaFoldDB" id="A0A9P5ND34"/>
<accession>A0A9P5ND34</accession>
<name>A0A9P5ND34_GYMJU</name>